<dbReference type="AlphaFoldDB" id="A0A2G5VSB9"/>
<proteinExistence type="predicted"/>
<name>A0A2G5VSB9_9PELO</name>
<dbReference type="Pfam" id="PF07735">
    <property type="entry name" value="FBA_2"/>
    <property type="match status" value="1"/>
</dbReference>
<dbReference type="InterPro" id="IPR012885">
    <property type="entry name" value="F-box_Sdz-33"/>
</dbReference>
<dbReference type="PANTHER" id="PTHR21503">
    <property type="entry name" value="F-BOX-CONTAINING HYPOTHETICAL PROTEIN C.ELEGANS"/>
    <property type="match status" value="1"/>
</dbReference>
<keyword evidence="3" id="KW-1185">Reference proteome</keyword>
<dbReference type="Pfam" id="PF00646">
    <property type="entry name" value="F-box"/>
    <property type="match status" value="1"/>
</dbReference>
<dbReference type="EMBL" id="PDUG01000001">
    <property type="protein sequence ID" value="PIC54580.1"/>
    <property type="molecule type" value="Genomic_DNA"/>
</dbReference>
<evidence type="ECO:0000259" key="1">
    <source>
        <dbReference type="PROSITE" id="PS50181"/>
    </source>
</evidence>
<reference evidence="3" key="1">
    <citation type="submission" date="2017-10" db="EMBL/GenBank/DDBJ databases">
        <title>Rapid genome shrinkage in a self-fertile nematode reveals novel sperm competition proteins.</title>
        <authorList>
            <person name="Yin D."/>
            <person name="Schwarz E.M."/>
            <person name="Thomas C.G."/>
            <person name="Felde R.L."/>
            <person name="Korf I.F."/>
            <person name="Cutter A.D."/>
            <person name="Schartner C.M."/>
            <person name="Ralston E.J."/>
            <person name="Meyer B.J."/>
            <person name="Haag E.S."/>
        </authorList>
    </citation>
    <scope>NUCLEOTIDE SEQUENCE [LARGE SCALE GENOMIC DNA]</scope>
    <source>
        <strain evidence="3">JU1422</strain>
    </source>
</reference>
<dbReference type="Proteomes" id="UP000230233">
    <property type="component" value="Chromosome I"/>
</dbReference>
<sequence length="326" mass="37915">MGFPIYRLPSVALGEVMKFMDVFQLIDLAQCSKKSACHVRSQEFSQSKLFLDYRTNYVELKNSKIYAWNIKPGREYEDSRQFGTHIVPVHISHKIMETYWSDRKEGLEILVKFLAKLLRMKVDQFFAEGEISMERFNSSMNFVLENQKDIVRFKIGVEGLTEKELIGILKQIKVLGELWISSNLFITEGFQFPSYPEMLRLDHSSWFTLNHLLACTDCIRIALNETTLTNKDLDVFIGKWKLGEYSKLECLDFKGTEFDEKTSIGQLTPPIVDFQNQQKELKLIGQYYGASIQNAVNIRKDTDGVRASVRLDLQTRPNQFLFIVWN</sequence>
<evidence type="ECO:0000313" key="3">
    <source>
        <dbReference type="Proteomes" id="UP000230233"/>
    </source>
</evidence>
<organism evidence="2 3">
    <name type="scientific">Caenorhabditis nigoni</name>
    <dbReference type="NCBI Taxonomy" id="1611254"/>
    <lineage>
        <taxon>Eukaryota</taxon>
        <taxon>Metazoa</taxon>
        <taxon>Ecdysozoa</taxon>
        <taxon>Nematoda</taxon>
        <taxon>Chromadorea</taxon>
        <taxon>Rhabditida</taxon>
        <taxon>Rhabditina</taxon>
        <taxon>Rhabditomorpha</taxon>
        <taxon>Rhabditoidea</taxon>
        <taxon>Rhabditidae</taxon>
        <taxon>Peloderinae</taxon>
        <taxon>Caenorhabditis</taxon>
    </lineage>
</organism>
<evidence type="ECO:0000313" key="2">
    <source>
        <dbReference type="EMBL" id="PIC54580.1"/>
    </source>
</evidence>
<protein>
    <recommendedName>
        <fullName evidence="1">F-box domain-containing protein</fullName>
    </recommendedName>
</protein>
<dbReference type="OrthoDB" id="5908276at2759"/>
<dbReference type="PROSITE" id="PS50181">
    <property type="entry name" value="FBOX"/>
    <property type="match status" value="1"/>
</dbReference>
<comment type="caution">
    <text evidence="2">The sequence shown here is derived from an EMBL/GenBank/DDBJ whole genome shotgun (WGS) entry which is preliminary data.</text>
</comment>
<accession>A0A2G5VSB9</accession>
<gene>
    <name evidence="2" type="primary">Cnig_chr_I.g3775</name>
    <name evidence="2" type="ORF">B9Z55_003775</name>
</gene>
<feature type="domain" description="F-box" evidence="1">
    <location>
        <begin position="2"/>
        <end position="53"/>
    </location>
</feature>
<dbReference type="PANTHER" id="PTHR21503:SF52">
    <property type="entry name" value="F-BOX DOMAIN-CONTAINING PROTEIN"/>
    <property type="match status" value="1"/>
</dbReference>
<dbReference type="InterPro" id="IPR001810">
    <property type="entry name" value="F-box_dom"/>
</dbReference>